<name>A0A0M3KGW2_ANISI</name>
<evidence type="ECO:0000313" key="1">
    <source>
        <dbReference type="EMBL" id="VDK70825.1"/>
    </source>
</evidence>
<dbReference type="OrthoDB" id="5866055at2759"/>
<dbReference type="AlphaFoldDB" id="A0A0M3KGW2"/>
<protein>
    <submittedName>
        <fullName evidence="3">tRNA_int_endo domain-containing protein</fullName>
    </submittedName>
</protein>
<proteinExistence type="predicted"/>
<dbReference type="WBParaSite" id="ASIM_0002022601-mRNA-1">
    <property type="protein sequence ID" value="ASIM_0002022601-mRNA-1"/>
    <property type="gene ID" value="ASIM_0002022601"/>
</dbReference>
<reference evidence="3" key="1">
    <citation type="submission" date="2017-02" db="UniProtKB">
        <authorList>
            <consortium name="WormBaseParasite"/>
        </authorList>
    </citation>
    <scope>IDENTIFICATION</scope>
</reference>
<reference evidence="1 2" key="2">
    <citation type="submission" date="2018-11" db="EMBL/GenBank/DDBJ databases">
        <authorList>
            <consortium name="Pathogen Informatics"/>
        </authorList>
    </citation>
    <scope>NUCLEOTIDE SEQUENCE [LARGE SCALE GENOMIC DNA]</scope>
</reference>
<gene>
    <name evidence="1" type="ORF">ASIM_LOCUS19610</name>
</gene>
<dbReference type="Proteomes" id="UP000267096">
    <property type="component" value="Unassembled WGS sequence"/>
</dbReference>
<dbReference type="EMBL" id="UYRR01037577">
    <property type="protein sequence ID" value="VDK70825.1"/>
    <property type="molecule type" value="Genomic_DNA"/>
</dbReference>
<accession>A0A0M3KGW2</accession>
<evidence type="ECO:0000313" key="2">
    <source>
        <dbReference type="Proteomes" id="UP000267096"/>
    </source>
</evidence>
<organism evidence="3">
    <name type="scientific">Anisakis simplex</name>
    <name type="common">Herring worm</name>
    <dbReference type="NCBI Taxonomy" id="6269"/>
    <lineage>
        <taxon>Eukaryota</taxon>
        <taxon>Metazoa</taxon>
        <taxon>Ecdysozoa</taxon>
        <taxon>Nematoda</taxon>
        <taxon>Chromadorea</taxon>
        <taxon>Rhabditida</taxon>
        <taxon>Spirurina</taxon>
        <taxon>Ascaridomorpha</taxon>
        <taxon>Ascaridoidea</taxon>
        <taxon>Anisakidae</taxon>
        <taxon>Anisakis</taxon>
        <taxon>Anisakis simplex complex</taxon>
    </lineage>
</organism>
<evidence type="ECO:0000313" key="3">
    <source>
        <dbReference type="WBParaSite" id="ASIM_0002022601-mRNA-1"/>
    </source>
</evidence>
<sequence>MTGYMKAIREITDSSRQWTTIYERQNCDLQHAYVKRATSSDGCYWSLYVNKWDEQHGWNVAHLMLDDSFKFLSENAIITPDGGNLVEPWTICVISESCMAVYDYKLGGISMYTRQHDSDKWTQSDIIGAVLAGQWVSLSHDETYIYALCCDEKLIRRFRRKRFHANDVARAVDFITFHERWTSADELWQHQWMLYTVDDRFAYFVHMPQASYAYGVLNAPHLNISIRMS</sequence>
<keyword evidence="2" id="KW-1185">Reference proteome</keyword>